<dbReference type="EMBL" id="PFNL01000006">
    <property type="protein sequence ID" value="PIZ48205.1"/>
    <property type="molecule type" value="Genomic_DNA"/>
</dbReference>
<dbReference type="GO" id="GO:0032790">
    <property type="term" value="P:ribosome disassembly"/>
    <property type="evidence" value="ECO:0007669"/>
    <property type="project" value="TreeGrafter"/>
</dbReference>
<evidence type="ECO:0000256" key="3">
    <source>
        <dbReference type="ARBA" id="ARBA00022917"/>
    </source>
</evidence>
<protein>
    <recommendedName>
        <fullName evidence="4">Translation initiation factor IF-3</fullName>
    </recommendedName>
</protein>
<organism evidence="7 8">
    <name type="scientific">candidate division WWE3 bacterium CG_4_10_14_0_2_um_filter_41_14</name>
    <dbReference type="NCBI Taxonomy" id="1975072"/>
    <lineage>
        <taxon>Bacteria</taxon>
        <taxon>Katanobacteria</taxon>
    </lineage>
</organism>
<dbReference type="Pfam" id="PF00707">
    <property type="entry name" value="IF3_C"/>
    <property type="match status" value="1"/>
</dbReference>
<dbReference type="InterPro" id="IPR036788">
    <property type="entry name" value="T_IF-3_C_sf"/>
</dbReference>
<gene>
    <name evidence="7" type="ORF">COY32_00280</name>
</gene>
<comment type="caution">
    <text evidence="7">The sequence shown here is derived from an EMBL/GenBank/DDBJ whole genome shotgun (WGS) entry which is preliminary data.</text>
</comment>
<dbReference type="InterPro" id="IPR019815">
    <property type="entry name" value="Translation_initiation_fac_3_C"/>
</dbReference>
<evidence type="ECO:0000313" key="7">
    <source>
        <dbReference type="EMBL" id="PIZ48205.1"/>
    </source>
</evidence>
<dbReference type="InterPro" id="IPR036787">
    <property type="entry name" value="T_IF-3_N_sf"/>
</dbReference>
<dbReference type="InterPro" id="IPR001288">
    <property type="entry name" value="Translation_initiation_fac_3"/>
</dbReference>
<evidence type="ECO:0000259" key="6">
    <source>
        <dbReference type="Pfam" id="PF05198"/>
    </source>
</evidence>
<dbReference type="Gene3D" id="3.10.20.80">
    <property type="entry name" value="Translation initiation factor 3 (IF-3), N-terminal domain"/>
    <property type="match status" value="1"/>
</dbReference>
<keyword evidence="2 7" id="KW-0396">Initiation factor</keyword>
<dbReference type="SUPFAM" id="SSF55200">
    <property type="entry name" value="Translation initiation factor IF3, C-terminal domain"/>
    <property type="match status" value="1"/>
</dbReference>
<evidence type="ECO:0000256" key="1">
    <source>
        <dbReference type="ARBA" id="ARBA00005439"/>
    </source>
</evidence>
<dbReference type="GO" id="GO:0003743">
    <property type="term" value="F:translation initiation factor activity"/>
    <property type="evidence" value="ECO:0007669"/>
    <property type="project" value="UniProtKB-UniRule"/>
</dbReference>
<dbReference type="InterPro" id="IPR019814">
    <property type="entry name" value="Translation_initiation_fac_3_N"/>
</dbReference>
<sequence length="186" mass="21348">MAVLCYNTIRNVRRYTKTRVSFPRNDQIRGNEFRVIDSQGENLGVLSRQDAFAKATQQGLDLVLIAAKAVPAVVRIVDYEKYAYEQQKTQAALVRKQRQGGELKQFRFRPNIDDNDLANRVKRMREFLSKGTKIKIVIPFFGRIIVHTKLGYDKIESVMSQIGDVGEIEQAPKMEGKLLVTYVKPR</sequence>
<reference evidence="8" key="1">
    <citation type="submission" date="2017-09" db="EMBL/GenBank/DDBJ databases">
        <title>Depth-based differentiation of microbial function through sediment-hosted aquifers and enrichment of novel symbionts in the deep terrestrial subsurface.</title>
        <authorList>
            <person name="Probst A.J."/>
            <person name="Ladd B."/>
            <person name="Jarett J.K."/>
            <person name="Geller-Mcgrath D.E."/>
            <person name="Sieber C.M.K."/>
            <person name="Emerson J.B."/>
            <person name="Anantharaman K."/>
            <person name="Thomas B.C."/>
            <person name="Malmstrom R."/>
            <person name="Stieglmeier M."/>
            <person name="Klingl A."/>
            <person name="Woyke T."/>
            <person name="Ryan C.M."/>
            <person name="Banfield J.F."/>
        </authorList>
    </citation>
    <scope>NUCLEOTIDE SEQUENCE [LARGE SCALE GENOMIC DNA]</scope>
</reference>
<dbReference type="Pfam" id="PF05198">
    <property type="entry name" value="IF3_N"/>
    <property type="match status" value="1"/>
</dbReference>
<proteinExistence type="inferred from homology"/>
<dbReference type="Proteomes" id="UP000228920">
    <property type="component" value="Unassembled WGS sequence"/>
</dbReference>
<keyword evidence="3" id="KW-0648">Protein biosynthesis</keyword>
<evidence type="ECO:0000313" key="8">
    <source>
        <dbReference type="Proteomes" id="UP000228920"/>
    </source>
</evidence>
<accession>A0A2M7TM00</accession>
<evidence type="ECO:0000256" key="4">
    <source>
        <dbReference type="NCBIfam" id="TIGR00168"/>
    </source>
</evidence>
<evidence type="ECO:0000256" key="2">
    <source>
        <dbReference type="ARBA" id="ARBA00022540"/>
    </source>
</evidence>
<dbReference type="GO" id="GO:0005737">
    <property type="term" value="C:cytoplasm"/>
    <property type="evidence" value="ECO:0007669"/>
    <property type="project" value="UniProtKB-ARBA"/>
</dbReference>
<dbReference type="GO" id="GO:0043022">
    <property type="term" value="F:ribosome binding"/>
    <property type="evidence" value="ECO:0007669"/>
    <property type="project" value="TreeGrafter"/>
</dbReference>
<name>A0A2M7TM00_UNCKA</name>
<dbReference type="PANTHER" id="PTHR10938:SF0">
    <property type="entry name" value="TRANSLATION INITIATION FACTOR IF-3, MITOCHONDRIAL"/>
    <property type="match status" value="1"/>
</dbReference>
<evidence type="ECO:0000259" key="5">
    <source>
        <dbReference type="Pfam" id="PF00707"/>
    </source>
</evidence>
<dbReference type="AlphaFoldDB" id="A0A2M7TM00"/>
<dbReference type="PANTHER" id="PTHR10938">
    <property type="entry name" value="TRANSLATION INITIATION FACTOR IF-3"/>
    <property type="match status" value="1"/>
</dbReference>
<feature type="domain" description="Translation initiation factor 3 C-terminal" evidence="5">
    <location>
        <begin position="102"/>
        <end position="185"/>
    </location>
</feature>
<dbReference type="Gene3D" id="3.30.110.10">
    <property type="entry name" value="Translation initiation factor 3 (IF-3), C-terminal domain"/>
    <property type="match status" value="1"/>
</dbReference>
<comment type="similarity">
    <text evidence="1">Belongs to the IF-3 family.</text>
</comment>
<dbReference type="NCBIfam" id="TIGR00168">
    <property type="entry name" value="infC"/>
    <property type="match status" value="1"/>
</dbReference>
<dbReference type="SUPFAM" id="SSF54364">
    <property type="entry name" value="Translation initiation factor IF3, N-terminal domain"/>
    <property type="match status" value="1"/>
</dbReference>
<feature type="domain" description="Translation initiation factor 3 N-terminal" evidence="6">
    <location>
        <begin position="25"/>
        <end position="90"/>
    </location>
</feature>